<reference evidence="4" key="1">
    <citation type="journal article" date="2019" name="Int. J. Syst. Evol. Microbiol.">
        <title>The Global Catalogue of Microorganisms (GCM) 10K type strain sequencing project: providing services to taxonomists for standard genome sequencing and annotation.</title>
        <authorList>
            <consortium name="The Broad Institute Genomics Platform"/>
            <consortium name="The Broad Institute Genome Sequencing Center for Infectious Disease"/>
            <person name="Wu L."/>
            <person name="Ma J."/>
        </authorList>
    </citation>
    <scope>NUCLEOTIDE SEQUENCE [LARGE SCALE GENOMIC DNA]</scope>
    <source>
        <strain evidence="4">CCUG 49571</strain>
    </source>
</reference>
<evidence type="ECO:0000313" key="4">
    <source>
        <dbReference type="Proteomes" id="UP001596028"/>
    </source>
</evidence>
<feature type="domain" description="DUF2249" evidence="2">
    <location>
        <begin position="118"/>
        <end position="184"/>
    </location>
</feature>
<gene>
    <name evidence="3" type="ORF">ACFO3S_07065</name>
</gene>
<dbReference type="EMBL" id="JBHSEP010000003">
    <property type="protein sequence ID" value="MFC4597998.1"/>
    <property type="molecule type" value="Genomic_DNA"/>
</dbReference>
<organism evidence="3 4">
    <name type="scientific">Cohnella hongkongensis</name>
    <dbReference type="NCBI Taxonomy" id="178337"/>
    <lineage>
        <taxon>Bacteria</taxon>
        <taxon>Bacillati</taxon>
        <taxon>Bacillota</taxon>
        <taxon>Bacilli</taxon>
        <taxon>Bacillales</taxon>
        <taxon>Paenibacillaceae</taxon>
        <taxon>Cohnella</taxon>
    </lineage>
</organism>
<evidence type="ECO:0000313" key="3">
    <source>
        <dbReference type="EMBL" id="MFC4597998.1"/>
    </source>
</evidence>
<dbReference type="Proteomes" id="UP001596028">
    <property type="component" value="Unassembled WGS sequence"/>
</dbReference>
<evidence type="ECO:0000256" key="1">
    <source>
        <dbReference type="SAM" id="MobiDB-lite"/>
    </source>
</evidence>
<dbReference type="Pfam" id="PF10006">
    <property type="entry name" value="DUF2249"/>
    <property type="match status" value="2"/>
</dbReference>
<feature type="region of interest" description="Disordered" evidence="1">
    <location>
        <begin position="86"/>
        <end position="124"/>
    </location>
</feature>
<sequence>MERQEARVVELDVRPYLRKKMEPFQLIMDSVKTLGKDDIFVLHATFKPTPLFGVLRVKGFAGKAEQIGPEHWISTFVNKKNRSWLEEGASEDEAADENEAPDVSGDAPAPEGEPRSIVLDNRGLEPPKPMIRTLSALDRCRPGDEVLIHNDRVPMFLIEELHSLGYPYTVEEQPDGSAKVKIRKA</sequence>
<comment type="caution">
    <text evidence="3">The sequence shown here is derived from an EMBL/GenBank/DDBJ whole genome shotgun (WGS) entry which is preliminary data.</text>
</comment>
<protein>
    <submittedName>
        <fullName evidence="3">DUF2249 domain-containing protein</fullName>
    </submittedName>
</protein>
<proteinExistence type="predicted"/>
<dbReference type="InterPro" id="IPR018720">
    <property type="entry name" value="DUF2249"/>
</dbReference>
<accession>A0ABV9FAC9</accession>
<dbReference type="InterPro" id="IPR036868">
    <property type="entry name" value="TusA-like_sf"/>
</dbReference>
<evidence type="ECO:0000259" key="2">
    <source>
        <dbReference type="Pfam" id="PF10006"/>
    </source>
</evidence>
<name>A0ABV9FAC9_9BACL</name>
<dbReference type="RefSeq" id="WP_378093775.1">
    <property type="nucleotide sequence ID" value="NZ_JBHSEP010000003.1"/>
</dbReference>
<feature type="compositionally biased region" description="Acidic residues" evidence="1">
    <location>
        <begin position="88"/>
        <end position="100"/>
    </location>
</feature>
<dbReference type="SUPFAM" id="SSF64307">
    <property type="entry name" value="SirA-like"/>
    <property type="match status" value="1"/>
</dbReference>
<keyword evidence="4" id="KW-1185">Reference proteome</keyword>
<feature type="domain" description="DUF2249" evidence="2">
    <location>
        <begin position="10"/>
        <end position="74"/>
    </location>
</feature>